<accession>A0A2K9NRJ5</accession>
<evidence type="ECO:0000313" key="2">
    <source>
        <dbReference type="Proteomes" id="UP000235584"/>
    </source>
</evidence>
<dbReference type="OrthoDB" id="5287386at2"/>
<evidence type="ECO:0000313" key="1">
    <source>
        <dbReference type="EMBL" id="AUN98128.1"/>
    </source>
</evidence>
<dbReference type="RefSeq" id="WP_102243419.1">
    <property type="nucleotide sequence ID" value="NZ_CP025704.1"/>
</dbReference>
<reference evidence="1 2" key="1">
    <citation type="submission" date="2018-01" db="EMBL/GenBank/DDBJ databases">
        <title>Complete genome sequence of Bacteriovorax stolpii DSM12778.</title>
        <authorList>
            <person name="Tang B."/>
            <person name="Chang J."/>
        </authorList>
    </citation>
    <scope>NUCLEOTIDE SEQUENCE [LARGE SCALE GENOMIC DNA]</scope>
    <source>
        <strain evidence="1 2">DSM 12778</strain>
    </source>
</reference>
<protein>
    <submittedName>
        <fullName evidence="1">Uncharacterized protein</fullName>
    </submittedName>
</protein>
<gene>
    <name evidence="1" type="ORF">C0V70_08400</name>
</gene>
<dbReference type="Proteomes" id="UP000235584">
    <property type="component" value="Chromosome"/>
</dbReference>
<dbReference type="AlphaFoldDB" id="A0A2K9NRJ5"/>
<name>A0A2K9NRJ5_BACTC</name>
<keyword evidence="2" id="KW-1185">Reference proteome</keyword>
<dbReference type="EMBL" id="CP025704">
    <property type="protein sequence ID" value="AUN98128.1"/>
    <property type="molecule type" value="Genomic_DNA"/>
</dbReference>
<sequence>MRIKFIATFMFLLIGQFALAQEDFNYLTLNKDIASSAGTGLDTIGGGEADLYQQIANEFNLEYENIGKREAAKVLAGNALSITGGLNSIGFSYKKPFINFGVSVDRNLAPDLFDDKRWIVTDTFTVDIDASKVLGSLRDSGAIDMTEQNFAAFAGVVFKRKFTWVHYANSYNDGLMGHFEKLFMPFNALTFSNVAKLDANEMIFKEDSISVKAGGLVSAPLYTGVTGMAGVLARFERLTRVEVVSLGNSNIQVSSEKTKVASAGFNLAIQADFLKILRMTLLSYDFNYEMQSSYKVYLNIPQMDLMEMDTQSPVAMELTQILKNREGDLDTLAPYIISEEKKVSQTISHKYNFLLLGAQKSSKTQQIEITKEGRVKTFFRHYYEKMKYTEDFLSRLFASLIYAITNSDVSATKLASDTKKVTIEYDATRNLLEGREDLYVGERASNEQKLSMTFTSDFKTQKTKGFSGKKYRERAKFILERYSGVDPLAISMIESEHLVAPFHIEGKYQVNIDGIRYLNTLGVNTVFDHFDGLCDEYPKNSFINFRNLFDNCRKNLQNDYIDYMKDLTHDKVSSDEIERCEKKSLKYIFFPSKRRAFIKNCLAEVNKLPATEWVNVPLWPLKNLSTNIVNNSYSKVHFYNLFGLTNVFFFGTFDANTADGRAFTTSFHEGAFKGLGAVDHYMRVENLRAPSSVVVDQ</sequence>
<dbReference type="KEGG" id="bsto:C0V70_08400"/>
<proteinExistence type="predicted"/>
<organism evidence="1 2">
    <name type="scientific">Bacteriovorax stolpii</name>
    <name type="common">Bdellovibrio stolpii</name>
    <dbReference type="NCBI Taxonomy" id="960"/>
    <lineage>
        <taxon>Bacteria</taxon>
        <taxon>Pseudomonadati</taxon>
        <taxon>Bdellovibrionota</taxon>
        <taxon>Bacteriovoracia</taxon>
        <taxon>Bacteriovoracales</taxon>
        <taxon>Bacteriovoracaceae</taxon>
        <taxon>Bacteriovorax</taxon>
    </lineage>
</organism>